<gene>
    <name evidence="1" type="ORF">BT62DRAFT_415588</name>
</gene>
<dbReference type="Gene3D" id="3.50.50.60">
    <property type="entry name" value="FAD/NAD(P)-binding domain"/>
    <property type="match status" value="1"/>
</dbReference>
<proteinExistence type="predicted"/>
<keyword evidence="2" id="KW-1185">Reference proteome</keyword>
<dbReference type="OrthoDB" id="269227at2759"/>
<name>A0A9P7W2Q1_9AGAR</name>
<dbReference type="SUPFAM" id="SSF51905">
    <property type="entry name" value="FAD/NAD(P)-binding domain"/>
    <property type="match status" value="1"/>
</dbReference>
<accession>A0A9P7W2Q1</accession>
<dbReference type="RefSeq" id="XP_043044815.1">
    <property type="nucleotide sequence ID" value="XM_043180826.1"/>
</dbReference>
<evidence type="ECO:0000313" key="1">
    <source>
        <dbReference type="EMBL" id="KAG7451315.1"/>
    </source>
</evidence>
<organism evidence="1 2">
    <name type="scientific">Guyanagaster necrorhizus</name>
    <dbReference type="NCBI Taxonomy" id="856835"/>
    <lineage>
        <taxon>Eukaryota</taxon>
        <taxon>Fungi</taxon>
        <taxon>Dikarya</taxon>
        <taxon>Basidiomycota</taxon>
        <taxon>Agaricomycotina</taxon>
        <taxon>Agaricomycetes</taxon>
        <taxon>Agaricomycetidae</taxon>
        <taxon>Agaricales</taxon>
        <taxon>Marasmiineae</taxon>
        <taxon>Physalacriaceae</taxon>
        <taxon>Guyanagaster</taxon>
    </lineage>
</organism>
<dbReference type="Proteomes" id="UP000812287">
    <property type="component" value="Unassembled WGS sequence"/>
</dbReference>
<dbReference type="EMBL" id="MU250525">
    <property type="protein sequence ID" value="KAG7451315.1"/>
    <property type="molecule type" value="Genomic_DNA"/>
</dbReference>
<evidence type="ECO:0000313" key="2">
    <source>
        <dbReference type="Proteomes" id="UP000812287"/>
    </source>
</evidence>
<evidence type="ECO:0008006" key="3">
    <source>
        <dbReference type="Google" id="ProtNLM"/>
    </source>
</evidence>
<comment type="caution">
    <text evidence="1">The sequence shown here is derived from an EMBL/GenBank/DDBJ whole genome shotgun (WGS) entry which is preliminary data.</text>
</comment>
<dbReference type="GeneID" id="66103122"/>
<sequence>MNLLQYRVTFTMSSHWQSTVANIVPAGRLFGYGSVYKDSHDFPNLHHHKMIPTAGGSEEYDTIFVGGGLIGSTGGCVTAGRLAAADPSLKILVLEAEPHIRDAPDHIQPARYFSYLVLAKETFTFHVGKPCKSIFRPSPIVPSEKCVGVGSGVNCTVLPLILNTELTLMHCQSSCI</sequence>
<dbReference type="AlphaFoldDB" id="A0A9P7W2Q1"/>
<dbReference type="InterPro" id="IPR036188">
    <property type="entry name" value="FAD/NAD-bd_sf"/>
</dbReference>
<protein>
    <recommendedName>
        <fullName evidence="3">Glucose-methanol-choline oxidoreductase N-terminal domain-containing protein</fullName>
    </recommendedName>
</protein>
<reference evidence="1" key="1">
    <citation type="submission" date="2020-11" db="EMBL/GenBank/DDBJ databases">
        <title>Adaptations for nitrogen fixation in a non-lichenized fungal sporocarp promotes dispersal by wood-feeding termites.</title>
        <authorList>
            <consortium name="DOE Joint Genome Institute"/>
            <person name="Koch R.A."/>
            <person name="Yoon G."/>
            <person name="Arayal U."/>
            <person name="Lail K."/>
            <person name="Amirebrahimi M."/>
            <person name="Labutti K."/>
            <person name="Lipzen A."/>
            <person name="Riley R."/>
            <person name="Barry K."/>
            <person name="Henrissat B."/>
            <person name="Grigoriev I.V."/>
            <person name="Herr J.R."/>
            <person name="Aime M.C."/>
        </authorList>
    </citation>
    <scope>NUCLEOTIDE SEQUENCE</scope>
    <source>
        <strain evidence="1">MCA 3950</strain>
    </source>
</reference>